<dbReference type="AlphaFoldDB" id="A0A8H7QS26"/>
<protein>
    <submittedName>
        <fullName evidence="2">Uncharacterized protein</fullName>
    </submittedName>
</protein>
<feature type="region of interest" description="Disordered" evidence="1">
    <location>
        <begin position="1"/>
        <end position="41"/>
    </location>
</feature>
<name>A0A8H7QS26_9FUNG</name>
<feature type="compositionally biased region" description="Basic residues" evidence="1">
    <location>
        <begin position="29"/>
        <end position="41"/>
    </location>
</feature>
<dbReference type="EMBL" id="JAEPRC010000430">
    <property type="protein sequence ID" value="KAG2197382.1"/>
    <property type="molecule type" value="Genomic_DNA"/>
</dbReference>
<sequence>MSSRLARQSLELLTASPSKKTDTPTTTKKNQKIKLPKTNKGIKKIKHEIRYGRHQKTRLLQEQIEKRENPIDKMNAEALSVEERMKRNVQIMKRALRSSKLEKKIHNEVIKERNSKKTKKWSSKVQGSEGDTDSDSD</sequence>
<dbReference type="OrthoDB" id="2284644at2759"/>
<organism evidence="2 3">
    <name type="scientific">Mucor plumbeus</name>
    <dbReference type="NCBI Taxonomy" id="97098"/>
    <lineage>
        <taxon>Eukaryota</taxon>
        <taxon>Fungi</taxon>
        <taxon>Fungi incertae sedis</taxon>
        <taxon>Mucoromycota</taxon>
        <taxon>Mucoromycotina</taxon>
        <taxon>Mucoromycetes</taxon>
        <taxon>Mucorales</taxon>
        <taxon>Mucorineae</taxon>
        <taxon>Mucoraceae</taxon>
        <taxon>Mucor</taxon>
    </lineage>
</organism>
<evidence type="ECO:0000313" key="2">
    <source>
        <dbReference type="EMBL" id="KAG2197382.1"/>
    </source>
</evidence>
<reference evidence="2" key="1">
    <citation type="submission" date="2020-12" db="EMBL/GenBank/DDBJ databases">
        <title>Metabolic potential, ecology and presence of endohyphal bacteria is reflected in genomic diversity of Mucoromycotina.</title>
        <authorList>
            <person name="Muszewska A."/>
            <person name="Okrasinska A."/>
            <person name="Steczkiewicz K."/>
            <person name="Drgas O."/>
            <person name="Orlowska M."/>
            <person name="Perlinska-Lenart U."/>
            <person name="Aleksandrzak-Piekarczyk T."/>
            <person name="Szatraj K."/>
            <person name="Zielenkiewicz U."/>
            <person name="Pilsyk S."/>
            <person name="Malc E."/>
            <person name="Mieczkowski P."/>
            <person name="Kruszewska J.S."/>
            <person name="Biernat P."/>
            <person name="Pawlowska J."/>
        </authorList>
    </citation>
    <scope>NUCLEOTIDE SEQUENCE</scope>
    <source>
        <strain evidence="2">CBS 226.32</strain>
    </source>
</reference>
<proteinExistence type="predicted"/>
<keyword evidence="3" id="KW-1185">Reference proteome</keyword>
<accession>A0A8H7QS26</accession>
<evidence type="ECO:0000256" key="1">
    <source>
        <dbReference type="SAM" id="MobiDB-lite"/>
    </source>
</evidence>
<evidence type="ECO:0000313" key="3">
    <source>
        <dbReference type="Proteomes" id="UP000650833"/>
    </source>
</evidence>
<feature type="region of interest" description="Disordered" evidence="1">
    <location>
        <begin position="106"/>
        <end position="137"/>
    </location>
</feature>
<feature type="compositionally biased region" description="Basic and acidic residues" evidence="1">
    <location>
        <begin position="106"/>
        <end position="115"/>
    </location>
</feature>
<dbReference type="Proteomes" id="UP000650833">
    <property type="component" value="Unassembled WGS sequence"/>
</dbReference>
<gene>
    <name evidence="2" type="ORF">INT46_006816</name>
</gene>
<comment type="caution">
    <text evidence="2">The sequence shown here is derived from an EMBL/GenBank/DDBJ whole genome shotgun (WGS) entry which is preliminary data.</text>
</comment>